<reference evidence="2 3" key="1">
    <citation type="submission" date="2024-05" db="EMBL/GenBank/DDBJ databases">
        <title>The nuclear and mitochondrial genome assemblies of Tetragonisca angustula (Apidae: Meliponini), a tiny yet remarkable pollinator in the Neotropics.</title>
        <authorList>
            <person name="Ferrari R."/>
            <person name="Ricardo P.C."/>
            <person name="Dias F.C."/>
            <person name="Araujo N.S."/>
            <person name="Soares D.O."/>
            <person name="Zhou Q.-S."/>
            <person name="Zhu C.-D."/>
            <person name="Coutinho L."/>
            <person name="Airas M.C."/>
            <person name="Batista T.M."/>
        </authorList>
    </citation>
    <scope>NUCLEOTIDE SEQUENCE [LARGE SCALE GENOMIC DNA]</scope>
    <source>
        <strain evidence="2">ASF017062</strain>
        <tissue evidence="2">Abdomen</tissue>
    </source>
</reference>
<accession>A0AAW1ADN4</accession>
<name>A0AAW1ADN4_9HYME</name>
<gene>
    <name evidence="2" type="ORF">QLX08_001766</name>
</gene>
<protein>
    <submittedName>
        <fullName evidence="2">Uncharacterized protein</fullName>
    </submittedName>
</protein>
<feature type="compositionally biased region" description="Basic and acidic residues" evidence="1">
    <location>
        <begin position="32"/>
        <end position="42"/>
    </location>
</feature>
<proteinExistence type="predicted"/>
<dbReference type="EMBL" id="JAWNGG020000023">
    <property type="protein sequence ID" value="KAK9308029.1"/>
    <property type="molecule type" value="Genomic_DNA"/>
</dbReference>
<dbReference type="Proteomes" id="UP001432146">
    <property type="component" value="Unassembled WGS sequence"/>
</dbReference>
<feature type="compositionally biased region" description="Basic residues" evidence="1">
    <location>
        <begin position="83"/>
        <end position="96"/>
    </location>
</feature>
<evidence type="ECO:0000256" key="1">
    <source>
        <dbReference type="SAM" id="MobiDB-lite"/>
    </source>
</evidence>
<feature type="compositionally biased region" description="Basic and acidic residues" evidence="1">
    <location>
        <begin position="13"/>
        <end position="23"/>
    </location>
</feature>
<feature type="region of interest" description="Disordered" evidence="1">
    <location>
        <begin position="1"/>
        <end position="104"/>
    </location>
</feature>
<dbReference type="AlphaFoldDB" id="A0AAW1ADN4"/>
<comment type="caution">
    <text evidence="2">The sequence shown here is derived from an EMBL/GenBank/DDBJ whole genome shotgun (WGS) entry which is preliminary data.</text>
</comment>
<evidence type="ECO:0000313" key="2">
    <source>
        <dbReference type="EMBL" id="KAK9308029.1"/>
    </source>
</evidence>
<sequence length="104" mass="11390">MKGLKTARPRFGAGEREKGKPAEAEEAAAATERWKRSLEDGPRPSLVHARVGEASRGGGEARENRRRKNESRDGGDGWWMGGIRKRGGTKSRRLRVPGKPLNGS</sequence>
<evidence type="ECO:0000313" key="3">
    <source>
        <dbReference type="Proteomes" id="UP001432146"/>
    </source>
</evidence>
<keyword evidence="3" id="KW-1185">Reference proteome</keyword>
<organism evidence="2 3">
    <name type="scientific">Tetragonisca angustula</name>
    <dbReference type="NCBI Taxonomy" id="166442"/>
    <lineage>
        <taxon>Eukaryota</taxon>
        <taxon>Metazoa</taxon>
        <taxon>Ecdysozoa</taxon>
        <taxon>Arthropoda</taxon>
        <taxon>Hexapoda</taxon>
        <taxon>Insecta</taxon>
        <taxon>Pterygota</taxon>
        <taxon>Neoptera</taxon>
        <taxon>Endopterygota</taxon>
        <taxon>Hymenoptera</taxon>
        <taxon>Apocrita</taxon>
        <taxon>Aculeata</taxon>
        <taxon>Apoidea</taxon>
        <taxon>Anthophila</taxon>
        <taxon>Apidae</taxon>
        <taxon>Tetragonisca</taxon>
    </lineage>
</organism>